<dbReference type="SUPFAM" id="SSF52799">
    <property type="entry name" value="(Phosphotyrosine protein) phosphatases II"/>
    <property type="match status" value="1"/>
</dbReference>
<proteinExistence type="predicted"/>
<dbReference type="EMBL" id="OBQK01000007">
    <property type="protein sequence ID" value="SOC56275.1"/>
    <property type="molecule type" value="Genomic_DNA"/>
</dbReference>
<dbReference type="Gene3D" id="3.90.190.10">
    <property type="entry name" value="Protein tyrosine phosphatase superfamily"/>
    <property type="match status" value="1"/>
</dbReference>
<name>A0A285VQF0_9MICO</name>
<accession>A0A285VQF0</accession>
<reference evidence="3" key="1">
    <citation type="submission" date="2017-08" db="EMBL/GenBank/DDBJ databases">
        <authorList>
            <person name="Varghese N."/>
            <person name="Submissions S."/>
        </authorList>
    </citation>
    <scope>NUCLEOTIDE SEQUENCE [LARGE SCALE GENOMIC DNA]</scope>
    <source>
        <strain evidence="3">USBA17B2</strain>
    </source>
</reference>
<evidence type="ECO:0000313" key="2">
    <source>
        <dbReference type="EMBL" id="SOC56275.1"/>
    </source>
</evidence>
<dbReference type="InterPro" id="IPR000387">
    <property type="entry name" value="Tyr_Pase_dom"/>
</dbReference>
<organism evidence="2 3">
    <name type="scientific">Ornithinimicrobium cerasi</name>
    <dbReference type="NCBI Taxonomy" id="2248773"/>
    <lineage>
        <taxon>Bacteria</taxon>
        <taxon>Bacillati</taxon>
        <taxon>Actinomycetota</taxon>
        <taxon>Actinomycetes</taxon>
        <taxon>Micrococcales</taxon>
        <taxon>Ornithinimicrobiaceae</taxon>
        <taxon>Ornithinimicrobium</taxon>
    </lineage>
</organism>
<gene>
    <name evidence="2" type="ORF">SAMN05421879_10753</name>
</gene>
<dbReference type="InterPro" id="IPR029021">
    <property type="entry name" value="Prot-tyrosine_phosphatase-like"/>
</dbReference>
<dbReference type="GO" id="GO:0004725">
    <property type="term" value="F:protein tyrosine phosphatase activity"/>
    <property type="evidence" value="ECO:0007669"/>
    <property type="project" value="InterPro"/>
</dbReference>
<evidence type="ECO:0000313" key="3">
    <source>
        <dbReference type="Proteomes" id="UP000219688"/>
    </source>
</evidence>
<dbReference type="InterPro" id="IPR000242">
    <property type="entry name" value="PTP_cat"/>
</dbReference>
<dbReference type="AlphaFoldDB" id="A0A285VQF0"/>
<feature type="domain" description="Tyrosine specific protein phosphatases" evidence="1">
    <location>
        <begin position="56"/>
        <end position="93"/>
    </location>
</feature>
<dbReference type="Proteomes" id="UP000219688">
    <property type="component" value="Unassembled WGS sequence"/>
</dbReference>
<dbReference type="PROSITE" id="PS50056">
    <property type="entry name" value="TYR_PHOSPHATASE_2"/>
    <property type="match status" value="1"/>
</dbReference>
<protein>
    <recommendedName>
        <fullName evidence="1">Tyrosine specific protein phosphatases domain-containing protein</fullName>
    </recommendedName>
</protein>
<keyword evidence="3" id="KW-1185">Reference proteome</keyword>
<evidence type="ECO:0000259" key="1">
    <source>
        <dbReference type="PROSITE" id="PS50056"/>
    </source>
</evidence>
<dbReference type="Pfam" id="PF00102">
    <property type="entry name" value="Y_phosphatase"/>
    <property type="match status" value="1"/>
</dbReference>
<sequence>MALPPDPEWGLYLGVRDPGPPWPHRWVLWPDFGLPLDDAGAWDALGEAWRRSEYERVEIACRGGQGRTGTALAALAVLEGLDVDSAVTLVRNRYHHRAVETPWQRRWLARRTWHERGIPE</sequence>